<organism evidence="1 2">
    <name type="scientific">Smallanthus sonchifolius</name>
    <dbReference type="NCBI Taxonomy" id="185202"/>
    <lineage>
        <taxon>Eukaryota</taxon>
        <taxon>Viridiplantae</taxon>
        <taxon>Streptophyta</taxon>
        <taxon>Embryophyta</taxon>
        <taxon>Tracheophyta</taxon>
        <taxon>Spermatophyta</taxon>
        <taxon>Magnoliopsida</taxon>
        <taxon>eudicotyledons</taxon>
        <taxon>Gunneridae</taxon>
        <taxon>Pentapetalae</taxon>
        <taxon>asterids</taxon>
        <taxon>campanulids</taxon>
        <taxon>Asterales</taxon>
        <taxon>Asteraceae</taxon>
        <taxon>Asteroideae</taxon>
        <taxon>Heliantheae alliance</taxon>
        <taxon>Millerieae</taxon>
        <taxon>Smallanthus</taxon>
    </lineage>
</organism>
<gene>
    <name evidence="1" type="ORF">L1987_41984</name>
</gene>
<keyword evidence="2" id="KW-1185">Reference proteome</keyword>
<reference evidence="1 2" key="2">
    <citation type="journal article" date="2022" name="Mol. Ecol. Resour.">
        <title>The genomes of chicory, endive, great burdock and yacon provide insights into Asteraceae paleo-polyploidization history and plant inulin production.</title>
        <authorList>
            <person name="Fan W."/>
            <person name="Wang S."/>
            <person name="Wang H."/>
            <person name="Wang A."/>
            <person name="Jiang F."/>
            <person name="Liu H."/>
            <person name="Zhao H."/>
            <person name="Xu D."/>
            <person name="Zhang Y."/>
        </authorList>
    </citation>
    <scope>NUCLEOTIDE SEQUENCE [LARGE SCALE GENOMIC DNA]</scope>
    <source>
        <strain evidence="2">cv. Yunnan</strain>
        <tissue evidence="1">Leaves</tissue>
    </source>
</reference>
<dbReference type="EMBL" id="CM042030">
    <property type="protein sequence ID" value="KAI3787481.1"/>
    <property type="molecule type" value="Genomic_DNA"/>
</dbReference>
<proteinExistence type="predicted"/>
<accession>A0ACB9GWR8</accession>
<comment type="caution">
    <text evidence="1">The sequence shown here is derived from an EMBL/GenBank/DDBJ whole genome shotgun (WGS) entry which is preliminary data.</text>
</comment>
<evidence type="ECO:0000313" key="1">
    <source>
        <dbReference type="EMBL" id="KAI3787481.1"/>
    </source>
</evidence>
<name>A0ACB9GWR8_9ASTR</name>
<reference evidence="2" key="1">
    <citation type="journal article" date="2022" name="Mol. Ecol. Resour.">
        <title>The genomes of chicory, endive, great burdock and yacon provide insights into Asteraceae palaeo-polyploidization history and plant inulin production.</title>
        <authorList>
            <person name="Fan W."/>
            <person name="Wang S."/>
            <person name="Wang H."/>
            <person name="Wang A."/>
            <person name="Jiang F."/>
            <person name="Liu H."/>
            <person name="Zhao H."/>
            <person name="Xu D."/>
            <person name="Zhang Y."/>
        </authorList>
    </citation>
    <scope>NUCLEOTIDE SEQUENCE [LARGE SCALE GENOMIC DNA]</scope>
    <source>
        <strain evidence="2">cv. Yunnan</strain>
    </source>
</reference>
<protein>
    <submittedName>
        <fullName evidence="1">Uncharacterized protein</fullName>
    </submittedName>
</protein>
<sequence length="210" mass="23581">MIVFRSREIARDFVIEEGWKEFFESMDVWNGEDLVFGRIVKLRMVGMPMGEIDISAGFCLVFTGSGNKIEEEVNLAWKNRVYLIWVSEVGENWIPKFGVNLPRIEMDGKEDVLEDGEFRPLPPSPAAGKISGREVQTSGCMDIRGGSQNMHGSKVATHVENSAHAFFVEMSSPGGPTLRVDSKWKNLLILGLSLNWASFLLLTKKKTKEI</sequence>
<dbReference type="Proteomes" id="UP001056120">
    <property type="component" value="Linkage Group LG13"/>
</dbReference>
<evidence type="ECO:0000313" key="2">
    <source>
        <dbReference type="Proteomes" id="UP001056120"/>
    </source>
</evidence>